<evidence type="ECO:0000313" key="2">
    <source>
        <dbReference type="EMBL" id="OWA54240.1"/>
    </source>
</evidence>
<name>A0A9X6NHB6_HYPEX</name>
<feature type="region of interest" description="Disordered" evidence="1">
    <location>
        <begin position="295"/>
        <end position="316"/>
    </location>
</feature>
<dbReference type="AlphaFoldDB" id="A0A9X6NHB6"/>
<keyword evidence="3" id="KW-1185">Reference proteome</keyword>
<dbReference type="Proteomes" id="UP000192578">
    <property type="component" value="Unassembled WGS sequence"/>
</dbReference>
<sequence>MYLFRTDGVVKTISPAAARYVWVQAKLANLVPLLPYNEQGDTDVLEIIRAKLQDDNMPDNFICFLLVYGQTNILSLHYQELLHTFGHIQALSATGPRTLRDLYANDHFPLILHDCKNLDTIVTALMECFEGKDVQKHESQQAPGTTLSVTCNKRTMKYLQSNFAALSRAVMIPMLEEMSPMTEVQLSDVLRGKQTAAKHFPALLNLTEEDKRELKKRAFGLQETVTNAMSGVTDSHHRISKNYSILTAATGKGRRQSCQYAKSKVSPFKALDAPVPPRNSLEPVHVPPQFEPVGTSTPNAASANLRSPRNFRSPVGNPGNLVADVSAIEEESLGDLDNQVPQPTGAARVLSATSCGTPNFDTLSPPLSLPIFRVSWANVAAYAPLCLCKRWERSFPVF</sequence>
<protein>
    <submittedName>
        <fullName evidence="2">Uncharacterized protein</fullName>
    </submittedName>
</protein>
<organism evidence="2 3">
    <name type="scientific">Hypsibius exemplaris</name>
    <name type="common">Freshwater tardigrade</name>
    <dbReference type="NCBI Taxonomy" id="2072580"/>
    <lineage>
        <taxon>Eukaryota</taxon>
        <taxon>Metazoa</taxon>
        <taxon>Ecdysozoa</taxon>
        <taxon>Tardigrada</taxon>
        <taxon>Eutardigrada</taxon>
        <taxon>Parachela</taxon>
        <taxon>Hypsibioidea</taxon>
        <taxon>Hypsibiidae</taxon>
        <taxon>Hypsibius</taxon>
    </lineage>
</organism>
<gene>
    <name evidence="2" type="ORF">BV898_18651</name>
</gene>
<evidence type="ECO:0000256" key="1">
    <source>
        <dbReference type="SAM" id="MobiDB-lite"/>
    </source>
</evidence>
<accession>A0A9X6NHB6</accession>
<evidence type="ECO:0000313" key="3">
    <source>
        <dbReference type="Proteomes" id="UP000192578"/>
    </source>
</evidence>
<feature type="compositionally biased region" description="Polar residues" evidence="1">
    <location>
        <begin position="295"/>
        <end position="307"/>
    </location>
</feature>
<reference evidence="3" key="1">
    <citation type="submission" date="2017-01" db="EMBL/GenBank/DDBJ databases">
        <title>Comparative genomics of anhydrobiosis in the tardigrade Hypsibius dujardini.</title>
        <authorList>
            <person name="Yoshida Y."/>
            <person name="Koutsovoulos G."/>
            <person name="Laetsch D."/>
            <person name="Stevens L."/>
            <person name="Kumar S."/>
            <person name="Horikawa D."/>
            <person name="Ishino K."/>
            <person name="Komine S."/>
            <person name="Tomita M."/>
            <person name="Blaxter M."/>
            <person name="Arakawa K."/>
        </authorList>
    </citation>
    <scope>NUCLEOTIDE SEQUENCE [LARGE SCALE GENOMIC DNA]</scope>
    <source>
        <strain evidence="3">Z151</strain>
    </source>
</reference>
<proteinExistence type="predicted"/>
<dbReference type="EMBL" id="MTYJ01000384">
    <property type="protein sequence ID" value="OWA54240.1"/>
    <property type="molecule type" value="Genomic_DNA"/>
</dbReference>
<comment type="caution">
    <text evidence="2">The sequence shown here is derived from an EMBL/GenBank/DDBJ whole genome shotgun (WGS) entry which is preliminary data.</text>
</comment>